<keyword evidence="10 15" id="KW-1133">Transmembrane helix</keyword>
<dbReference type="Proteomes" id="UP001500420">
    <property type="component" value="Unassembled WGS sequence"/>
</dbReference>
<comment type="subcellular location">
    <subcellularLocation>
        <location evidence="1">Membrane</location>
        <topology evidence="1">Multi-pass membrane protein</topology>
    </subcellularLocation>
</comment>
<dbReference type="Pfam" id="PF02790">
    <property type="entry name" value="COX2_TM"/>
    <property type="match status" value="1"/>
</dbReference>
<dbReference type="NCBIfam" id="TIGR02866">
    <property type="entry name" value="CoxB"/>
    <property type="match status" value="1"/>
</dbReference>
<dbReference type="InterPro" id="IPR002429">
    <property type="entry name" value="CcO_II-like_C"/>
</dbReference>
<comment type="caution">
    <text evidence="18">The sequence shown here is derived from an EMBL/GenBank/DDBJ whole genome shotgun (WGS) entry which is preliminary data.</text>
</comment>
<dbReference type="RefSeq" id="WP_343775192.1">
    <property type="nucleotide sequence ID" value="NZ_BAAADV010000007.1"/>
</dbReference>
<evidence type="ECO:0000256" key="15">
    <source>
        <dbReference type="SAM" id="Phobius"/>
    </source>
</evidence>
<dbReference type="Pfam" id="PF00116">
    <property type="entry name" value="COX2"/>
    <property type="match status" value="1"/>
</dbReference>
<dbReference type="PROSITE" id="PS50857">
    <property type="entry name" value="COX2_CUA"/>
    <property type="match status" value="1"/>
</dbReference>
<evidence type="ECO:0000259" key="16">
    <source>
        <dbReference type="PROSITE" id="PS50857"/>
    </source>
</evidence>
<evidence type="ECO:0000256" key="2">
    <source>
        <dbReference type="ARBA" id="ARBA00007866"/>
    </source>
</evidence>
<accession>A0AAV3TDJ9</accession>
<evidence type="ECO:0000256" key="14">
    <source>
        <dbReference type="SAM" id="MobiDB-lite"/>
    </source>
</evidence>
<evidence type="ECO:0000256" key="8">
    <source>
        <dbReference type="ARBA" id="ARBA00022967"/>
    </source>
</evidence>
<evidence type="ECO:0000256" key="1">
    <source>
        <dbReference type="ARBA" id="ARBA00004141"/>
    </source>
</evidence>
<evidence type="ECO:0000256" key="7">
    <source>
        <dbReference type="ARBA" id="ARBA00022723"/>
    </source>
</evidence>
<keyword evidence="5" id="KW-0679">Respiratory chain</keyword>
<keyword evidence="6 15" id="KW-0812">Transmembrane</keyword>
<keyword evidence="11" id="KW-0186">Copper</keyword>
<evidence type="ECO:0000313" key="18">
    <source>
        <dbReference type="EMBL" id="GAA0680899.1"/>
    </source>
</evidence>
<dbReference type="Gene3D" id="2.60.40.420">
    <property type="entry name" value="Cupredoxins - blue copper proteins"/>
    <property type="match status" value="1"/>
</dbReference>
<reference evidence="18 19" key="1">
    <citation type="journal article" date="2019" name="Int. J. Syst. Evol. Microbiol.">
        <title>The Global Catalogue of Microorganisms (GCM) 10K type strain sequencing project: providing services to taxonomists for standard genome sequencing and annotation.</title>
        <authorList>
            <consortium name="The Broad Institute Genomics Platform"/>
            <consortium name="The Broad Institute Genome Sequencing Center for Infectious Disease"/>
            <person name="Wu L."/>
            <person name="Ma J."/>
        </authorList>
    </citation>
    <scope>NUCLEOTIDE SEQUENCE [LARGE SCALE GENOMIC DNA]</scope>
    <source>
        <strain evidence="18 19">JCM 16328</strain>
    </source>
</reference>
<dbReference type="InterPro" id="IPR036257">
    <property type="entry name" value="Cyt_c_oxidase_su2_TM_sf"/>
</dbReference>
<keyword evidence="9" id="KW-0249">Electron transport</keyword>
<dbReference type="GO" id="GO:0005507">
    <property type="term" value="F:copper ion binding"/>
    <property type="evidence" value="ECO:0007669"/>
    <property type="project" value="InterPro"/>
</dbReference>
<dbReference type="InterPro" id="IPR001505">
    <property type="entry name" value="Copper_CuA"/>
</dbReference>
<dbReference type="InterPro" id="IPR045187">
    <property type="entry name" value="CcO_II"/>
</dbReference>
<feature type="transmembrane region" description="Helical" evidence="15">
    <location>
        <begin position="85"/>
        <end position="104"/>
    </location>
</feature>
<dbReference type="AlphaFoldDB" id="A0AAV3TDJ9"/>
<dbReference type="PROSITE" id="PS00078">
    <property type="entry name" value="COX2"/>
    <property type="match status" value="1"/>
</dbReference>
<dbReference type="GO" id="GO:0042773">
    <property type="term" value="P:ATP synthesis coupled electron transport"/>
    <property type="evidence" value="ECO:0007669"/>
    <property type="project" value="TreeGrafter"/>
</dbReference>
<feature type="domain" description="Cytochrome oxidase subunit II copper A binding" evidence="16">
    <location>
        <begin position="132"/>
        <end position="244"/>
    </location>
</feature>
<dbReference type="PANTHER" id="PTHR22888:SF9">
    <property type="entry name" value="CYTOCHROME C OXIDASE SUBUNIT 2"/>
    <property type="match status" value="1"/>
</dbReference>
<evidence type="ECO:0000256" key="13">
    <source>
        <dbReference type="ARBA" id="ARBA00031389"/>
    </source>
</evidence>
<keyword evidence="19" id="KW-1185">Reference proteome</keyword>
<dbReference type="InterPro" id="IPR008972">
    <property type="entry name" value="Cupredoxin"/>
</dbReference>
<keyword evidence="12 15" id="KW-0472">Membrane</keyword>
<proteinExistence type="inferred from homology"/>
<dbReference type="SUPFAM" id="SSF49503">
    <property type="entry name" value="Cupredoxins"/>
    <property type="match status" value="1"/>
</dbReference>
<organism evidence="18 19">
    <name type="scientific">Natronoarchaeum mannanilyticum</name>
    <dbReference type="NCBI Taxonomy" id="926360"/>
    <lineage>
        <taxon>Archaea</taxon>
        <taxon>Methanobacteriati</taxon>
        <taxon>Methanobacteriota</taxon>
        <taxon>Stenosarchaea group</taxon>
        <taxon>Halobacteria</taxon>
        <taxon>Halobacteriales</taxon>
        <taxon>Natronoarchaeaceae</taxon>
    </lineage>
</organism>
<feature type="domain" description="Cytochrome oxidase subunit II transmembrane region profile" evidence="17">
    <location>
        <begin position="17"/>
        <end position="111"/>
    </location>
</feature>
<evidence type="ECO:0000313" key="19">
    <source>
        <dbReference type="Proteomes" id="UP001500420"/>
    </source>
</evidence>
<evidence type="ECO:0000256" key="4">
    <source>
        <dbReference type="ARBA" id="ARBA00022448"/>
    </source>
</evidence>
<dbReference type="InterPro" id="IPR011759">
    <property type="entry name" value="Cyt_c_oxidase_su2_TM_dom"/>
</dbReference>
<dbReference type="GO" id="GO:0004129">
    <property type="term" value="F:cytochrome-c oxidase activity"/>
    <property type="evidence" value="ECO:0007669"/>
    <property type="project" value="UniProtKB-EC"/>
</dbReference>
<evidence type="ECO:0000256" key="5">
    <source>
        <dbReference type="ARBA" id="ARBA00022660"/>
    </source>
</evidence>
<evidence type="ECO:0000256" key="10">
    <source>
        <dbReference type="ARBA" id="ARBA00022989"/>
    </source>
</evidence>
<evidence type="ECO:0000259" key="17">
    <source>
        <dbReference type="PROSITE" id="PS50999"/>
    </source>
</evidence>
<dbReference type="CDD" id="cd13914">
    <property type="entry name" value="CuRO_HCO_II_like_3"/>
    <property type="match status" value="1"/>
</dbReference>
<keyword evidence="8" id="KW-1278">Translocase</keyword>
<feature type="compositionally biased region" description="Polar residues" evidence="14">
    <location>
        <begin position="248"/>
        <end position="259"/>
    </location>
</feature>
<dbReference type="PANTHER" id="PTHR22888">
    <property type="entry name" value="CYTOCHROME C OXIDASE, SUBUNIT II"/>
    <property type="match status" value="1"/>
</dbReference>
<name>A0AAV3TDJ9_9EURY</name>
<dbReference type="PRINTS" id="PR01166">
    <property type="entry name" value="CYCOXIDASEII"/>
</dbReference>
<comment type="similarity">
    <text evidence="2">Belongs to the cytochrome c oxidase subunit 2 family.</text>
</comment>
<evidence type="ECO:0000256" key="9">
    <source>
        <dbReference type="ARBA" id="ARBA00022982"/>
    </source>
</evidence>
<feature type="region of interest" description="Disordered" evidence="14">
    <location>
        <begin position="242"/>
        <end position="266"/>
    </location>
</feature>
<feature type="transmembrane region" description="Helical" evidence="15">
    <location>
        <begin position="43"/>
        <end position="64"/>
    </location>
</feature>
<dbReference type="EC" id="7.1.1.9" evidence="3"/>
<evidence type="ECO:0000256" key="12">
    <source>
        <dbReference type="ARBA" id="ARBA00023136"/>
    </source>
</evidence>
<dbReference type="GO" id="GO:0016491">
    <property type="term" value="F:oxidoreductase activity"/>
    <property type="evidence" value="ECO:0007669"/>
    <property type="project" value="InterPro"/>
</dbReference>
<dbReference type="PROSITE" id="PS50999">
    <property type="entry name" value="COX2_TM"/>
    <property type="match status" value="1"/>
</dbReference>
<gene>
    <name evidence="18" type="primary">coxB_2</name>
    <name evidence="18" type="ORF">GCM10009020_32310</name>
</gene>
<evidence type="ECO:0000256" key="3">
    <source>
        <dbReference type="ARBA" id="ARBA00012949"/>
    </source>
</evidence>
<evidence type="ECO:0000256" key="6">
    <source>
        <dbReference type="ARBA" id="ARBA00022692"/>
    </source>
</evidence>
<dbReference type="InterPro" id="IPR014222">
    <property type="entry name" value="Cyt_c_oxidase_su2"/>
</dbReference>
<keyword evidence="7" id="KW-0479">Metal-binding</keyword>
<protein>
    <recommendedName>
        <fullName evidence="3">cytochrome-c oxidase</fullName>
        <ecNumber evidence="3">7.1.1.9</ecNumber>
    </recommendedName>
    <alternativeName>
        <fullName evidence="13">Cytochrome c oxidase polypeptide II</fullName>
    </alternativeName>
</protein>
<dbReference type="Gene3D" id="1.10.287.90">
    <property type="match status" value="1"/>
</dbReference>
<evidence type="ECO:0000256" key="11">
    <source>
        <dbReference type="ARBA" id="ARBA00023008"/>
    </source>
</evidence>
<keyword evidence="4" id="KW-0813">Transport</keyword>
<sequence length="266" mass="29284">MVRARRVASAAVAVVVLSIVAAVPVAAAPQSITEELIRGLNRRLLYIAVPIALLVEFILLYTVWRFRDNDDPEPTRTNRDLEITWTVATALVLLFVGSASFAVLTSPYVAAVPDLSGQDPGERAPEPADAPPDAVVVEIVAEQWNYSYEYANGSVTTDEELVVPENRTLYLYVTAEDVLHSVHVPELGLKQDAFPNQYNLIRTRIGETGEYRLYCAEFCGAGHAGMRSTLRVVGQEEYREWLDERQNETSADSDGTTSGALEATRP</sequence>
<dbReference type="GO" id="GO:0016020">
    <property type="term" value="C:membrane"/>
    <property type="evidence" value="ECO:0007669"/>
    <property type="project" value="UniProtKB-SubCell"/>
</dbReference>
<dbReference type="EMBL" id="BAAADV010000007">
    <property type="protein sequence ID" value="GAA0680899.1"/>
    <property type="molecule type" value="Genomic_DNA"/>
</dbReference>
<dbReference type="SUPFAM" id="SSF81464">
    <property type="entry name" value="Cytochrome c oxidase subunit II-like, transmembrane region"/>
    <property type="match status" value="1"/>
</dbReference>